<feature type="domain" description="HTH tetR-type" evidence="5">
    <location>
        <begin position="23"/>
        <end position="83"/>
    </location>
</feature>
<feature type="DNA-binding region" description="H-T-H motif" evidence="4">
    <location>
        <begin position="46"/>
        <end position="65"/>
    </location>
</feature>
<evidence type="ECO:0000256" key="1">
    <source>
        <dbReference type="ARBA" id="ARBA00023015"/>
    </source>
</evidence>
<proteinExistence type="predicted"/>
<evidence type="ECO:0000256" key="3">
    <source>
        <dbReference type="ARBA" id="ARBA00023163"/>
    </source>
</evidence>
<dbReference type="PROSITE" id="PS50977">
    <property type="entry name" value="HTH_TETR_2"/>
    <property type="match status" value="1"/>
</dbReference>
<evidence type="ECO:0000256" key="2">
    <source>
        <dbReference type="ARBA" id="ARBA00023125"/>
    </source>
</evidence>
<accession>A0ABV2EMF3</accession>
<reference evidence="6 7" key="1">
    <citation type="submission" date="2024-06" db="EMBL/GenBank/DDBJ databases">
        <title>Genomic Encyclopedia of Type Strains, Phase IV (KMG-IV): sequencing the most valuable type-strain genomes for metagenomic binning, comparative biology and taxonomic classification.</title>
        <authorList>
            <person name="Goeker M."/>
        </authorList>
    </citation>
    <scope>NUCLEOTIDE SEQUENCE [LARGE SCALE GENOMIC DNA]</scope>
    <source>
        <strain evidence="6 7">DSM 17809</strain>
    </source>
</reference>
<gene>
    <name evidence="6" type="ORF">ABID41_003332</name>
</gene>
<sequence length="212" mass="22774">MTAPTAAVDNAARVRRTQAERRDESGRRLLQAAAELIVERGVSAATFQNIGARAGYSRGLATQRFGSKQGLIDALVAFLEARQAELMGELDALPALDAVLAYVELFLRNLGGAGEARAYFMMMAGAVADLSPQRSAFAKVHEGVERRLEALIQRGQAEGTIRAELDADATALIIGSLLLGLSIQLLVDPQMNLEPIRETSLISLRKTLTADQ</sequence>
<dbReference type="Proteomes" id="UP001549110">
    <property type="component" value="Unassembled WGS sequence"/>
</dbReference>
<organism evidence="6 7">
    <name type="scientific">Phenylobacterium koreense</name>
    <dbReference type="NCBI Taxonomy" id="266125"/>
    <lineage>
        <taxon>Bacteria</taxon>
        <taxon>Pseudomonadati</taxon>
        <taxon>Pseudomonadota</taxon>
        <taxon>Alphaproteobacteria</taxon>
        <taxon>Caulobacterales</taxon>
        <taxon>Caulobacteraceae</taxon>
        <taxon>Phenylobacterium</taxon>
    </lineage>
</organism>
<keyword evidence="1" id="KW-0805">Transcription regulation</keyword>
<dbReference type="Gene3D" id="1.10.357.10">
    <property type="entry name" value="Tetracycline Repressor, domain 2"/>
    <property type="match status" value="1"/>
</dbReference>
<dbReference type="InterPro" id="IPR009057">
    <property type="entry name" value="Homeodomain-like_sf"/>
</dbReference>
<dbReference type="PANTHER" id="PTHR30055">
    <property type="entry name" value="HTH-TYPE TRANSCRIPTIONAL REGULATOR RUTR"/>
    <property type="match status" value="1"/>
</dbReference>
<keyword evidence="3" id="KW-0804">Transcription</keyword>
<dbReference type="InterPro" id="IPR036271">
    <property type="entry name" value="Tet_transcr_reg_TetR-rel_C_sf"/>
</dbReference>
<comment type="caution">
    <text evidence="6">The sequence shown here is derived from an EMBL/GenBank/DDBJ whole genome shotgun (WGS) entry which is preliminary data.</text>
</comment>
<evidence type="ECO:0000259" key="5">
    <source>
        <dbReference type="PROSITE" id="PS50977"/>
    </source>
</evidence>
<evidence type="ECO:0000313" key="7">
    <source>
        <dbReference type="Proteomes" id="UP001549110"/>
    </source>
</evidence>
<dbReference type="RefSeq" id="WP_354298171.1">
    <property type="nucleotide sequence ID" value="NZ_JBEPLU010000003.1"/>
</dbReference>
<evidence type="ECO:0000256" key="4">
    <source>
        <dbReference type="PROSITE-ProRule" id="PRU00335"/>
    </source>
</evidence>
<dbReference type="InterPro" id="IPR050109">
    <property type="entry name" value="HTH-type_TetR-like_transc_reg"/>
</dbReference>
<dbReference type="SUPFAM" id="SSF48498">
    <property type="entry name" value="Tetracyclin repressor-like, C-terminal domain"/>
    <property type="match status" value="1"/>
</dbReference>
<dbReference type="PRINTS" id="PR00455">
    <property type="entry name" value="HTHTETR"/>
</dbReference>
<dbReference type="EMBL" id="JBEPLU010000003">
    <property type="protein sequence ID" value="MET3528193.1"/>
    <property type="molecule type" value="Genomic_DNA"/>
</dbReference>
<dbReference type="SUPFAM" id="SSF46689">
    <property type="entry name" value="Homeodomain-like"/>
    <property type="match status" value="1"/>
</dbReference>
<dbReference type="PANTHER" id="PTHR30055:SF234">
    <property type="entry name" value="HTH-TYPE TRANSCRIPTIONAL REGULATOR BETI"/>
    <property type="match status" value="1"/>
</dbReference>
<protein>
    <submittedName>
        <fullName evidence="6">AcrR family transcriptional regulator</fullName>
    </submittedName>
</protein>
<evidence type="ECO:0000313" key="6">
    <source>
        <dbReference type="EMBL" id="MET3528193.1"/>
    </source>
</evidence>
<dbReference type="InterPro" id="IPR001647">
    <property type="entry name" value="HTH_TetR"/>
</dbReference>
<name>A0ABV2EMF3_9CAUL</name>
<dbReference type="Pfam" id="PF00440">
    <property type="entry name" value="TetR_N"/>
    <property type="match status" value="1"/>
</dbReference>
<keyword evidence="2 4" id="KW-0238">DNA-binding</keyword>
<keyword evidence="7" id="KW-1185">Reference proteome</keyword>